<dbReference type="Gene3D" id="2.60.40.10">
    <property type="entry name" value="Immunoglobulins"/>
    <property type="match status" value="2"/>
</dbReference>
<feature type="non-terminal residue" evidence="2">
    <location>
        <position position="243"/>
    </location>
</feature>
<protein>
    <recommendedName>
        <fullName evidence="1">CARDB domain-containing protein</fullName>
    </recommendedName>
</protein>
<dbReference type="AlphaFoldDB" id="X0WZV3"/>
<feature type="domain" description="CARDB" evidence="1">
    <location>
        <begin position="98"/>
        <end position="197"/>
    </location>
</feature>
<organism evidence="2">
    <name type="scientific">marine sediment metagenome</name>
    <dbReference type="NCBI Taxonomy" id="412755"/>
    <lineage>
        <taxon>unclassified sequences</taxon>
        <taxon>metagenomes</taxon>
        <taxon>ecological metagenomes</taxon>
    </lineage>
</organism>
<gene>
    <name evidence="2" type="ORF">S01H1_72595</name>
</gene>
<accession>X0WZV3</accession>
<evidence type="ECO:0000313" key="2">
    <source>
        <dbReference type="EMBL" id="GAG36449.1"/>
    </source>
</evidence>
<reference evidence="2" key="1">
    <citation type="journal article" date="2014" name="Front. Microbiol.">
        <title>High frequency of phylogenetically diverse reductive dehalogenase-homologous genes in deep subseafloor sedimentary metagenomes.</title>
        <authorList>
            <person name="Kawai M."/>
            <person name="Futagami T."/>
            <person name="Toyoda A."/>
            <person name="Takaki Y."/>
            <person name="Nishi S."/>
            <person name="Hori S."/>
            <person name="Arai W."/>
            <person name="Tsubouchi T."/>
            <person name="Morono Y."/>
            <person name="Uchiyama I."/>
            <person name="Ito T."/>
            <person name="Fujiyama A."/>
            <person name="Inagaki F."/>
            <person name="Takami H."/>
        </authorList>
    </citation>
    <scope>NUCLEOTIDE SEQUENCE</scope>
    <source>
        <strain evidence="2">Expedition CK06-06</strain>
    </source>
</reference>
<proteinExistence type="predicted"/>
<name>X0WZV3_9ZZZZ</name>
<dbReference type="Pfam" id="PF07705">
    <property type="entry name" value="CARDB"/>
    <property type="match status" value="1"/>
</dbReference>
<dbReference type="InterPro" id="IPR011635">
    <property type="entry name" value="CARDB"/>
</dbReference>
<sequence length="243" mass="25690">AKTHNSGDRDARDVLVRMYDGDPSDGTLLAEDIFDTIMSGHGATLISTGTLAAGGHDIVVLVDPDGDIPEISERNNTALKTVTVLPAVEVIDLSANEIVFTPEDPEEGEVVDIRCGVKNESTITVENIKLRVYEGDPDAGGSLLIPEVTIPQLGQGNNGWITIKRDTTGWGGVHEIYVVADPENAIQEQDEDNNRASRSLTVTTQAITDLALTAGGISFSPLEPAVGNTVTLNCIVENTGSEA</sequence>
<feature type="non-terminal residue" evidence="2">
    <location>
        <position position="1"/>
    </location>
</feature>
<evidence type="ECO:0000259" key="1">
    <source>
        <dbReference type="Pfam" id="PF07705"/>
    </source>
</evidence>
<dbReference type="InterPro" id="IPR013783">
    <property type="entry name" value="Ig-like_fold"/>
</dbReference>
<comment type="caution">
    <text evidence="2">The sequence shown here is derived from an EMBL/GenBank/DDBJ whole genome shotgun (WGS) entry which is preliminary data.</text>
</comment>
<dbReference type="EMBL" id="BARS01048433">
    <property type="protein sequence ID" value="GAG36449.1"/>
    <property type="molecule type" value="Genomic_DNA"/>
</dbReference>